<organism evidence="1 2">
    <name type="scientific">Haladaptatus litoreus</name>
    <dbReference type="NCBI Taxonomy" id="553468"/>
    <lineage>
        <taxon>Archaea</taxon>
        <taxon>Methanobacteriati</taxon>
        <taxon>Methanobacteriota</taxon>
        <taxon>Stenosarchaea group</taxon>
        <taxon>Halobacteria</taxon>
        <taxon>Halobacteriales</taxon>
        <taxon>Haladaptataceae</taxon>
        <taxon>Haladaptatus</taxon>
    </lineage>
</organism>
<dbReference type="Proteomes" id="UP000186914">
    <property type="component" value="Unassembled WGS sequence"/>
</dbReference>
<dbReference type="RefSeq" id="WP_076433758.1">
    <property type="nucleotide sequence ID" value="NZ_FTNO01000009.1"/>
</dbReference>
<keyword evidence="2" id="KW-1185">Reference proteome</keyword>
<reference evidence="2" key="1">
    <citation type="submission" date="2017-01" db="EMBL/GenBank/DDBJ databases">
        <authorList>
            <person name="Varghese N."/>
            <person name="Submissions S."/>
        </authorList>
    </citation>
    <scope>NUCLEOTIDE SEQUENCE [LARGE SCALE GENOMIC DNA]</scope>
    <source>
        <strain evidence="2">CGMCC 1.7737</strain>
    </source>
</reference>
<protein>
    <submittedName>
        <fullName evidence="1">Uncharacterized protein</fullName>
    </submittedName>
</protein>
<sequence length="72" mass="8103">MPDRTTISLPQPVKEEIDAKKPDNLSYGAFLSGLISDTELITNEDLMARLDDLETTIPNQAANEVQNRMTRR</sequence>
<accession>A0A1N7FIV3</accession>
<gene>
    <name evidence="1" type="ORF">SAMN05421858_5107</name>
</gene>
<evidence type="ECO:0000313" key="2">
    <source>
        <dbReference type="Proteomes" id="UP000186914"/>
    </source>
</evidence>
<evidence type="ECO:0000313" key="1">
    <source>
        <dbReference type="EMBL" id="SIS00227.1"/>
    </source>
</evidence>
<dbReference type="EMBL" id="FTNO01000009">
    <property type="protein sequence ID" value="SIS00227.1"/>
    <property type="molecule type" value="Genomic_DNA"/>
</dbReference>
<name>A0A1N7FIV3_9EURY</name>
<dbReference type="AlphaFoldDB" id="A0A1N7FIV3"/>
<proteinExistence type="predicted"/>